<keyword evidence="3" id="KW-1185">Reference proteome</keyword>
<reference evidence="2 3" key="1">
    <citation type="journal article" date="2023" name="Plants (Basel)">
        <title>Bridging the Gap: Combining Genomics and Transcriptomics Approaches to Understand Stylosanthes scabra, an Orphan Legume from the Brazilian Caatinga.</title>
        <authorList>
            <person name="Ferreira-Neto J.R.C."/>
            <person name="da Silva M.D."/>
            <person name="Binneck E."/>
            <person name="de Melo N.F."/>
            <person name="da Silva R.H."/>
            <person name="de Melo A.L.T.M."/>
            <person name="Pandolfi V."/>
            <person name="Bustamante F.O."/>
            <person name="Brasileiro-Vidal A.C."/>
            <person name="Benko-Iseppon A.M."/>
        </authorList>
    </citation>
    <scope>NUCLEOTIDE SEQUENCE [LARGE SCALE GENOMIC DNA]</scope>
    <source>
        <tissue evidence="2">Leaves</tissue>
    </source>
</reference>
<comment type="caution">
    <text evidence="2">The sequence shown here is derived from an EMBL/GenBank/DDBJ whole genome shotgun (WGS) entry which is preliminary data.</text>
</comment>
<feature type="compositionally biased region" description="Basic and acidic residues" evidence="1">
    <location>
        <begin position="39"/>
        <end position="60"/>
    </location>
</feature>
<accession>A0ABU6VBY6</accession>
<feature type="compositionally biased region" description="Basic and acidic residues" evidence="1">
    <location>
        <begin position="84"/>
        <end position="118"/>
    </location>
</feature>
<name>A0ABU6VBY6_9FABA</name>
<proteinExistence type="predicted"/>
<evidence type="ECO:0000313" key="3">
    <source>
        <dbReference type="Proteomes" id="UP001341840"/>
    </source>
</evidence>
<evidence type="ECO:0000313" key="2">
    <source>
        <dbReference type="EMBL" id="MED6169766.1"/>
    </source>
</evidence>
<dbReference type="Proteomes" id="UP001341840">
    <property type="component" value="Unassembled WGS sequence"/>
</dbReference>
<feature type="region of interest" description="Disordered" evidence="1">
    <location>
        <begin position="1"/>
        <end position="71"/>
    </location>
</feature>
<protein>
    <submittedName>
        <fullName evidence="2">Uncharacterized protein</fullName>
    </submittedName>
</protein>
<evidence type="ECO:0000256" key="1">
    <source>
        <dbReference type="SAM" id="MobiDB-lite"/>
    </source>
</evidence>
<sequence length="140" mass="16386">MIPRNVAPPSTQEEGGDQFSRERKRIKRTRHGLMKAHGKTNDRKKLTEEGWRNEEKRKSIMSDNGNPPTTQEFFVLLNAMREEIQQLRNDRTNKDKDDENNQHKETEDNDKNNDDGNKADTNGIMKTKRTKALSKEIMDF</sequence>
<gene>
    <name evidence="2" type="ORF">PIB30_024423</name>
</gene>
<feature type="compositionally biased region" description="Basic residues" evidence="1">
    <location>
        <begin position="22"/>
        <end position="38"/>
    </location>
</feature>
<organism evidence="2 3">
    <name type="scientific">Stylosanthes scabra</name>
    <dbReference type="NCBI Taxonomy" id="79078"/>
    <lineage>
        <taxon>Eukaryota</taxon>
        <taxon>Viridiplantae</taxon>
        <taxon>Streptophyta</taxon>
        <taxon>Embryophyta</taxon>
        <taxon>Tracheophyta</taxon>
        <taxon>Spermatophyta</taxon>
        <taxon>Magnoliopsida</taxon>
        <taxon>eudicotyledons</taxon>
        <taxon>Gunneridae</taxon>
        <taxon>Pentapetalae</taxon>
        <taxon>rosids</taxon>
        <taxon>fabids</taxon>
        <taxon>Fabales</taxon>
        <taxon>Fabaceae</taxon>
        <taxon>Papilionoideae</taxon>
        <taxon>50 kb inversion clade</taxon>
        <taxon>dalbergioids sensu lato</taxon>
        <taxon>Dalbergieae</taxon>
        <taxon>Pterocarpus clade</taxon>
        <taxon>Stylosanthes</taxon>
    </lineage>
</organism>
<feature type="region of interest" description="Disordered" evidence="1">
    <location>
        <begin position="84"/>
        <end position="140"/>
    </location>
</feature>
<feature type="compositionally biased region" description="Polar residues" evidence="1">
    <location>
        <begin position="61"/>
        <end position="71"/>
    </location>
</feature>
<dbReference type="EMBL" id="JASCZI010151122">
    <property type="protein sequence ID" value="MED6169766.1"/>
    <property type="molecule type" value="Genomic_DNA"/>
</dbReference>